<protein>
    <submittedName>
        <fullName evidence="2">Uncharacterized protein</fullName>
    </submittedName>
</protein>
<dbReference type="EMBL" id="JAAIUW010000010">
    <property type="protein sequence ID" value="KAF7812568.1"/>
    <property type="molecule type" value="Genomic_DNA"/>
</dbReference>
<evidence type="ECO:0000313" key="2">
    <source>
        <dbReference type="EMBL" id="KAF7812568.1"/>
    </source>
</evidence>
<sequence length="147" mass="16136">MGLVITWKVCEVVRKHILNRNSRLNLKEFKKYKYNVLLHKAAMEGRLQANLAGQKMSELLEEADQGGGKVVIGSISIDPSILSIAQHQTAGLSKVFHHDDTPPTALTLANQVCSQIRFGSFNPSSDTPAQIKIPSPNTKPLSLGYEV</sequence>
<keyword evidence="3" id="KW-1185">Reference proteome</keyword>
<accession>A0A834W8I8</accession>
<evidence type="ECO:0000313" key="3">
    <source>
        <dbReference type="Proteomes" id="UP000634136"/>
    </source>
</evidence>
<evidence type="ECO:0000256" key="1">
    <source>
        <dbReference type="SAM" id="MobiDB-lite"/>
    </source>
</evidence>
<comment type="caution">
    <text evidence="2">The sequence shown here is derived from an EMBL/GenBank/DDBJ whole genome shotgun (WGS) entry which is preliminary data.</text>
</comment>
<feature type="region of interest" description="Disordered" evidence="1">
    <location>
        <begin position="125"/>
        <end position="147"/>
    </location>
</feature>
<organism evidence="2 3">
    <name type="scientific">Senna tora</name>
    <dbReference type="NCBI Taxonomy" id="362788"/>
    <lineage>
        <taxon>Eukaryota</taxon>
        <taxon>Viridiplantae</taxon>
        <taxon>Streptophyta</taxon>
        <taxon>Embryophyta</taxon>
        <taxon>Tracheophyta</taxon>
        <taxon>Spermatophyta</taxon>
        <taxon>Magnoliopsida</taxon>
        <taxon>eudicotyledons</taxon>
        <taxon>Gunneridae</taxon>
        <taxon>Pentapetalae</taxon>
        <taxon>rosids</taxon>
        <taxon>fabids</taxon>
        <taxon>Fabales</taxon>
        <taxon>Fabaceae</taxon>
        <taxon>Caesalpinioideae</taxon>
        <taxon>Cassia clade</taxon>
        <taxon>Senna</taxon>
    </lineage>
</organism>
<dbReference type="AlphaFoldDB" id="A0A834W8I8"/>
<name>A0A834W8I8_9FABA</name>
<gene>
    <name evidence="2" type="ORF">G2W53_033544</name>
</gene>
<proteinExistence type="predicted"/>
<reference evidence="2" key="1">
    <citation type="submission" date="2020-09" db="EMBL/GenBank/DDBJ databases">
        <title>Genome-Enabled Discovery of Anthraquinone Biosynthesis in Senna tora.</title>
        <authorList>
            <person name="Kang S.-H."/>
            <person name="Pandey R.P."/>
            <person name="Lee C.-M."/>
            <person name="Sim J.-S."/>
            <person name="Jeong J.-T."/>
            <person name="Choi B.-S."/>
            <person name="Jung M."/>
            <person name="Ginzburg D."/>
            <person name="Zhao K."/>
            <person name="Won S.Y."/>
            <person name="Oh T.-J."/>
            <person name="Yu Y."/>
            <person name="Kim N.-H."/>
            <person name="Lee O.R."/>
            <person name="Lee T.-H."/>
            <person name="Bashyal P."/>
            <person name="Kim T.-S."/>
            <person name="Lee W.-H."/>
            <person name="Kawkins C."/>
            <person name="Kim C.-K."/>
            <person name="Kim J.S."/>
            <person name="Ahn B.O."/>
            <person name="Rhee S.Y."/>
            <person name="Sohng J.K."/>
        </authorList>
    </citation>
    <scope>NUCLEOTIDE SEQUENCE</scope>
    <source>
        <tissue evidence="2">Leaf</tissue>
    </source>
</reference>
<dbReference type="Proteomes" id="UP000634136">
    <property type="component" value="Unassembled WGS sequence"/>
</dbReference>